<keyword evidence="2 9" id="KW-0813">Transport</keyword>
<dbReference type="GO" id="GO:0005886">
    <property type="term" value="C:plasma membrane"/>
    <property type="evidence" value="ECO:0007669"/>
    <property type="project" value="UniProtKB-SubCell"/>
</dbReference>
<evidence type="ECO:0000259" key="10">
    <source>
        <dbReference type="Pfam" id="PF04290"/>
    </source>
</evidence>
<dbReference type="STRING" id="1387277.SAMN06295998_11266"/>
<evidence type="ECO:0000256" key="8">
    <source>
        <dbReference type="ARBA" id="ARBA00038436"/>
    </source>
</evidence>
<name>A0A1W2DC54_9RHOB</name>
<evidence type="ECO:0000256" key="9">
    <source>
        <dbReference type="RuleBase" id="RU369079"/>
    </source>
</evidence>
<comment type="similarity">
    <text evidence="8 9">Belongs to the TRAP transporter small permease family.</text>
</comment>
<organism evidence="11 12">
    <name type="scientific">Primorskyibacter flagellatus</name>
    <dbReference type="NCBI Taxonomy" id="1387277"/>
    <lineage>
        <taxon>Bacteria</taxon>
        <taxon>Pseudomonadati</taxon>
        <taxon>Pseudomonadota</taxon>
        <taxon>Alphaproteobacteria</taxon>
        <taxon>Rhodobacterales</taxon>
        <taxon>Roseobacteraceae</taxon>
        <taxon>Primorskyibacter</taxon>
    </lineage>
</organism>
<dbReference type="RefSeq" id="WP_084353636.1">
    <property type="nucleotide sequence ID" value="NZ_FWYD01000012.1"/>
</dbReference>
<feature type="transmembrane region" description="Helical" evidence="9">
    <location>
        <begin position="7"/>
        <end position="27"/>
    </location>
</feature>
<evidence type="ECO:0000313" key="12">
    <source>
        <dbReference type="Proteomes" id="UP000192330"/>
    </source>
</evidence>
<feature type="domain" description="Tripartite ATP-independent periplasmic transporters DctQ component" evidence="10">
    <location>
        <begin position="25"/>
        <end position="149"/>
    </location>
</feature>
<dbReference type="OrthoDB" id="8030921at2"/>
<keyword evidence="3" id="KW-1003">Cell membrane</keyword>
<feature type="transmembrane region" description="Helical" evidence="9">
    <location>
        <begin position="47"/>
        <end position="63"/>
    </location>
</feature>
<dbReference type="PANTHER" id="PTHR35011:SF10">
    <property type="entry name" value="TRAP TRANSPORTER SMALL PERMEASE PROTEIN"/>
    <property type="match status" value="1"/>
</dbReference>
<feature type="transmembrane region" description="Helical" evidence="9">
    <location>
        <begin position="87"/>
        <end position="107"/>
    </location>
</feature>
<dbReference type="InterPro" id="IPR055348">
    <property type="entry name" value="DctQ"/>
</dbReference>
<evidence type="ECO:0000256" key="6">
    <source>
        <dbReference type="ARBA" id="ARBA00022989"/>
    </source>
</evidence>
<gene>
    <name evidence="11" type="ORF">SAMN06295998_11266</name>
</gene>
<keyword evidence="6 9" id="KW-1133">Transmembrane helix</keyword>
<protein>
    <recommendedName>
        <fullName evidence="9">TRAP transporter small permease protein</fullName>
    </recommendedName>
</protein>
<evidence type="ECO:0000256" key="1">
    <source>
        <dbReference type="ARBA" id="ARBA00004429"/>
    </source>
</evidence>
<evidence type="ECO:0000256" key="2">
    <source>
        <dbReference type="ARBA" id="ARBA00022448"/>
    </source>
</evidence>
<comment type="subcellular location">
    <subcellularLocation>
        <location evidence="1 9">Cell inner membrane</location>
        <topology evidence="1 9">Multi-pass membrane protein</topology>
    </subcellularLocation>
</comment>
<evidence type="ECO:0000256" key="5">
    <source>
        <dbReference type="ARBA" id="ARBA00022692"/>
    </source>
</evidence>
<dbReference type="GO" id="GO:0022857">
    <property type="term" value="F:transmembrane transporter activity"/>
    <property type="evidence" value="ECO:0007669"/>
    <property type="project" value="UniProtKB-UniRule"/>
</dbReference>
<keyword evidence="12" id="KW-1185">Reference proteome</keyword>
<reference evidence="11 12" key="1">
    <citation type="submission" date="2017-04" db="EMBL/GenBank/DDBJ databases">
        <authorList>
            <person name="Afonso C.L."/>
            <person name="Miller P.J."/>
            <person name="Scott M.A."/>
            <person name="Spackman E."/>
            <person name="Goraichik I."/>
            <person name="Dimitrov K.M."/>
            <person name="Suarez D.L."/>
            <person name="Swayne D.E."/>
        </authorList>
    </citation>
    <scope>NUCLEOTIDE SEQUENCE [LARGE SCALE GENOMIC DNA]</scope>
    <source>
        <strain evidence="11 12">CGMCC 1.12644</strain>
    </source>
</reference>
<comment type="subunit">
    <text evidence="9">The complex comprises the extracytoplasmic solute receptor protein and the two transmembrane proteins.</text>
</comment>
<keyword evidence="7 9" id="KW-0472">Membrane</keyword>
<dbReference type="AlphaFoldDB" id="A0A1W2DC54"/>
<accession>A0A1W2DC54</accession>
<dbReference type="GO" id="GO:0015740">
    <property type="term" value="P:C4-dicarboxylate transport"/>
    <property type="evidence" value="ECO:0007669"/>
    <property type="project" value="TreeGrafter"/>
</dbReference>
<keyword evidence="5 9" id="KW-0812">Transmembrane</keyword>
<feature type="transmembrane region" description="Helical" evidence="9">
    <location>
        <begin position="127"/>
        <end position="145"/>
    </location>
</feature>
<proteinExistence type="inferred from homology"/>
<dbReference type="Proteomes" id="UP000192330">
    <property type="component" value="Unassembled WGS sequence"/>
</dbReference>
<dbReference type="InterPro" id="IPR007387">
    <property type="entry name" value="TRAP_DctQ"/>
</dbReference>
<dbReference type="EMBL" id="FWYD01000012">
    <property type="protein sequence ID" value="SMC94686.1"/>
    <property type="molecule type" value="Genomic_DNA"/>
</dbReference>
<dbReference type="Pfam" id="PF04290">
    <property type="entry name" value="DctQ"/>
    <property type="match status" value="1"/>
</dbReference>
<comment type="function">
    <text evidence="9">Part of the tripartite ATP-independent periplasmic (TRAP) transport system.</text>
</comment>
<dbReference type="PANTHER" id="PTHR35011">
    <property type="entry name" value="2,3-DIKETO-L-GULONATE TRAP TRANSPORTER SMALL PERMEASE PROTEIN YIAM"/>
    <property type="match status" value="1"/>
</dbReference>
<sequence length="163" mass="18074">MIRLFDGLLNAMAIIAGILIALVPLLIFYDAALRVLRIGASVWVNDYSAIFLVYATFLAAPWLQRERGHIYVEVIADQLRGVPRRRLAQCVALICAIVCLYLSYRSATVVHANIEYYDVSAIETPRWVRFAPLPIGFFLLALQFLRDAFGAGALSNETVALGG</sequence>
<keyword evidence="4 9" id="KW-0997">Cell inner membrane</keyword>
<evidence type="ECO:0000313" key="11">
    <source>
        <dbReference type="EMBL" id="SMC94686.1"/>
    </source>
</evidence>
<evidence type="ECO:0000256" key="3">
    <source>
        <dbReference type="ARBA" id="ARBA00022475"/>
    </source>
</evidence>
<evidence type="ECO:0000256" key="7">
    <source>
        <dbReference type="ARBA" id="ARBA00023136"/>
    </source>
</evidence>
<evidence type="ECO:0000256" key="4">
    <source>
        <dbReference type="ARBA" id="ARBA00022519"/>
    </source>
</evidence>